<dbReference type="PATRIC" id="fig|1232683.4.peg.2199"/>
<proteinExistence type="predicted"/>
<dbReference type="AlphaFoldDB" id="A0A081FY56"/>
<evidence type="ECO:0000313" key="2">
    <source>
        <dbReference type="Proteomes" id="UP000028252"/>
    </source>
</evidence>
<name>A0A081FY56_9GAMM</name>
<gene>
    <name evidence="1" type="ORF">ADIMK_2240</name>
</gene>
<evidence type="ECO:0000313" key="1">
    <source>
        <dbReference type="EMBL" id="KEA63461.1"/>
    </source>
</evidence>
<comment type="caution">
    <text evidence="1">The sequence shown here is derived from an EMBL/GenBank/DDBJ whole genome shotgun (WGS) entry which is preliminary data.</text>
</comment>
<keyword evidence="2" id="KW-1185">Reference proteome</keyword>
<dbReference type="Proteomes" id="UP000028252">
    <property type="component" value="Unassembled WGS sequence"/>
</dbReference>
<dbReference type="eggNOG" id="ENOG5033EKA">
    <property type="taxonomic scope" value="Bacteria"/>
</dbReference>
<organism evidence="1 2">
    <name type="scientific">Marinobacterium lacunae</name>
    <dbReference type="NCBI Taxonomy" id="1232683"/>
    <lineage>
        <taxon>Bacteria</taxon>
        <taxon>Pseudomonadati</taxon>
        <taxon>Pseudomonadota</taxon>
        <taxon>Gammaproteobacteria</taxon>
        <taxon>Oceanospirillales</taxon>
        <taxon>Oceanospirillaceae</taxon>
        <taxon>Marinobacterium</taxon>
    </lineage>
</organism>
<dbReference type="EMBL" id="JMQN01000036">
    <property type="protein sequence ID" value="KEA63461.1"/>
    <property type="molecule type" value="Genomic_DNA"/>
</dbReference>
<accession>A0A081FY56</accession>
<reference evidence="1 2" key="1">
    <citation type="submission" date="2014-04" db="EMBL/GenBank/DDBJ databases">
        <title>Marinobacterium kochiensis sp. nov., isolated from sediment sample collected from Kochi backwaters in Kerala, India.</title>
        <authorList>
            <person name="Singh A."/>
            <person name="Pinnaka A.K."/>
        </authorList>
    </citation>
    <scope>NUCLEOTIDE SEQUENCE [LARGE SCALE GENOMIC DNA]</scope>
    <source>
        <strain evidence="1 2">AK27</strain>
    </source>
</reference>
<protein>
    <submittedName>
        <fullName evidence="1">Uncharacterized protein</fullName>
    </submittedName>
</protein>
<sequence>MKKSPDLVLVLVLVFVVGAIMTGVSQTDVQFTALVQQVFNS</sequence>